<geneLocation type="plasmid" evidence="1">
    <name>pArsFIN2</name>
</geneLocation>
<dbReference type="RefSeq" id="WP_135678450.1">
    <property type="nucleotide sequence ID" value="NZ_CP038614.1"/>
</dbReference>
<geneLocation type="plasmid" evidence="3">
    <name>parsfin2</name>
</geneLocation>
<sequence>MRIIKKYTPPTTEDLKKLKNKMSFTGNQMAELCGLSGANQWRKYTGGEKPRTMNQHILFFVAAQLALNEDELNKILTKMQSLGASLSRDDK</sequence>
<reference evidence="2" key="2">
    <citation type="submission" date="2023-04" db="EMBL/GenBank/DDBJ databases">
        <title>Genome dynamics across the evolutionary transition to endosymbiosis.</title>
        <authorList>
            <person name="Siozios S."/>
            <person name="Nadal-Jimenez P."/>
            <person name="Azagi T."/>
            <person name="Sprong H."/>
            <person name="Frost C.L."/>
            <person name="Parratt S.R."/>
            <person name="Taylor G."/>
            <person name="Brettell L."/>
            <person name="Lew K.C."/>
            <person name="Croft L."/>
            <person name="King K.C."/>
            <person name="Brockhurst M.A."/>
            <person name="Hypsa V."/>
            <person name="Novakova E."/>
            <person name="Darby A.C."/>
            <person name="Hurst G.D.D."/>
        </authorList>
    </citation>
    <scope>NUCLEOTIDE SEQUENCE</scope>
    <source>
        <strain evidence="2">ANv_CAN</strain>
        <plasmid evidence="2">paNv_CAN1</plasmid>
    </source>
</reference>
<evidence type="ECO:0000313" key="3">
    <source>
        <dbReference type="Proteomes" id="UP000295134"/>
    </source>
</evidence>
<keyword evidence="4" id="KW-1185">Reference proteome</keyword>
<dbReference type="Proteomes" id="UP001177592">
    <property type="component" value="Plasmid paNv_CAN1"/>
</dbReference>
<protein>
    <submittedName>
        <fullName evidence="2">XRE family transcriptional regulator</fullName>
    </submittedName>
</protein>
<dbReference type="KEGG" id="ans:ArsFIN_44510"/>
<evidence type="ECO:0000313" key="1">
    <source>
        <dbReference type="EMBL" id="QBY45840.1"/>
    </source>
</evidence>
<proteinExistence type="predicted"/>
<keyword evidence="1" id="KW-0614">Plasmid</keyword>
<dbReference type="AlphaFoldDB" id="A0A4P7L428"/>
<gene>
    <name evidence="1" type="ORF">ArsFIN_44510</name>
    <name evidence="2" type="ORF">QE258_21340</name>
</gene>
<organism evidence="1 3">
    <name type="scientific">Arsenophonus nasoniae</name>
    <name type="common">son-killer infecting Nasonia vitripennis</name>
    <dbReference type="NCBI Taxonomy" id="638"/>
    <lineage>
        <taxon>Bacteria</taxon>
        <taxon>Pseudomonadati</taxon>
        <taxon>Pseudomonadota</taxon>
        <taxon>Gammaproteobacteria</taxon>
        <taxon>Enterobacterales</taxon>
        <taxon>Morganellaceae</taxon>
        <taxon>Arsenophonus</taxon>
    </lineage>
</organism>
<dbReference type="EMBL" id="CP123524">
    <property type="protein sequence ID" value="WGM08084.1"/>
    <property type="molecule type" value="Genomic_DNA"/>
</dbReference>
<evidence type="ECO:0000313" key="4">
    <source>
        <dbReference type="Proteomes" id="UP001177592"/>
    </source>
</evidence>
<reference evidence="1 3" key="1">
    <citation type="submission" date="2019-03" db="EMBL/GenBank/DDBJ databases">
        <title>Long-read sequencing reveals hyperdense prophage content in a complex bacterial symbiont genome.</title>
        <authorList>
            <person name="Frost C.L."/>
            <person name="Siozios S."/>
            <person name="Nadal-Jimenez P."/>
            <person name="Brockhurst M.A."/>
            <person name="King K.C."/>
            <person name="Darby A.C."/>
            <person name="Hurst G.D.D."/>
        </authorList>
    </citation>
    <scope>NUCLEOTIDE SEQUENCE [LARGE SCALE GENOMIC DNA]</scope>
    <source>
        <strain evidence="1 3">FIN</strain>
        <plasmid evidence="1">pArsFIN2</plasmid>
        <plasmid evidence="3">parsfin2</plasmid>
    </source>
</reference>
<accession>A0A4P7L428</accession>
<dbReference type="EMBL" id="CP038614">
    <property type="protein sequence ID" value="QBY45840.1"/>
    <property type="molecule type" value="Genomic_DNA"/>
</dbReference>
<evidence type="ECO:0000313" key="2">
    <source>
        <dbReference type="EMBL" id="WGM08084.1"/>
    </source>
</evidence>
<dbReference type="GeneID" id="39751867"/>
<geneLocation type="plasmid" evidence="2 4">
    <name>paNv_CAN1</name>
</geneLocation>
<dbReference type="Proteomes" id="UP000295134">
    <property type="component" value="Plasmid pArsFIN2"/>
</dbReference>
<name>A0A4P7L428_9GAMM</name>